<protein>
    <submittedName>
        <fullName evidence="1">Uncharacterized protein</fullName>
    </submittedName>
</protein>
<name>A0A4Q9MHB7_9APHY</name>
<organism evidence="1">
    <name type="scientific">Dichomitus squalens</name>
    <dbReference type="NCBI Taxonomy" id="114155"/>
    <lineage>
        <taxon>Eukaryota</taxon>
        <taxon>Fungi</taxon>
        <taxon>Dikarya</taxon>
        <taxon>Basidiomycota</taxon>
        <taxon>Agaricomycotina</taxon>
        <taxon>Agaricomycetes</taxon>
        <taxon>Polyporales</taxon>
        <taxon>Polyporaceae</taxon>
        <taxon>Dichomitus</taxon>
    </lineage>
</organism>
<gene>
    <name evidence="1" type="ORF">BD311DRAFT_761729</name>
</gene>
<dbReference type="EMBL" id="ML143440">
    <property type="protein sequence ID" value="TBU26860.1"/>
    <property type="molecule type" value="Genomic_DNA"/>
</dbReference>
<evidence type="ECO:0000313" key="1">
    <source>
        <dbReference type="EMBL" id="TBU26860.1"/>
    </source>
</evidence>
<reference evidence="1" key="1">
    <citation type="submission" date="2019-01" db="EMBL/GenBank/DDBJ databases">
        <title>Draft genome sequences of three monokaryotic isolates of the white-rot basidiomycete fungus Dichomitus squalens.</title>
        <authorList>
            <consortium name="DOE Joint Genome Institute"/>
            <person name="Lopez S.C."/>
            <person name="Andreopoulos B."/>
            <person name="Pangilinan J."/>
            <person name="Lipzen A."/>
            <person name="Riley R."/>
            <person name="Ahrendt S."/>
            <person name="Ng V."/>
            <person name="Barry K."/>
            <person name="Daum C."/>
            <person name="Grigoriev I.V."/>
            <person name="Hilden K.S."/>
            <person name="Makela M.R."/>
            <person name="de Vries R.P."/>
        </authorList>
    </citation>
    <scope>NUCLEOTIDE SEQUENCE [LARGE SCALE GENOMIC DNA]</scope>
    <source>
        <strain evidence="1">OM18370.1</strain>
    </source>
</reference>
<proteinExistence type="predicted"/>
<dbReference type="Proteomes" id="UP000292957">
    <property type="component" value="Unassembled WGS sequence"/>
</dbReference>
<dbReference type="AlphaFoldDB" id="A0A4Q9MHB7"/>
<sequence>MDREPNGCSSPLVGMLSTVRLVSIVHVRAVRCAAERPIDNAAAAAQNYSQFPPSIYAIISFSTGPSYPCSR</sequence>
<accession>A0A4Q9MHB7</accession>